<comment type="caution">
    <text evidence="2">The sequence shown here is derived from an EMBL/GenBank/DDBJ whole genome shotgun (WGS) entry which is preliminary data.</text>
</comment>
<dbReference type="InterPro" id="IPR051404">
    <property type="entry name" value="TA_system_antitoxin"/>
</dbReference>
<reference evidence="2 3" key="1">
    <citation type="journal article" date="2016" name="Nat. Commun.">
        <title>Thousands of microbial genomes shed light on interconnected biogeochemical processes in an aquifer system.</title>
        <authorList>
            <person name="Anantharaman K."/>
            <person name="Brown C.T."/>
            <person name="Hug L.A."/>
            <person name="Sharon I."/>
            <person name="Castelle C.J."/>
            <person name="Probst A.J."/>
            <person name="Thomas B.C."/>
            <person name="Singh A."/>
            <person name="Wilkins M.J."/>
            <person name="Karaoz U."/>
            <person name="Brodie E.L."/>
            <person name="Williams K.H."/>
            <person name="Hubbard S.S."/>
            <person name="Banfield J.F."/>
        </authorList>
    </citation>
    <scope>NUCLEOTIDE SEQUENCE [LARGE SCALE GENOMIC DNA]</scope>
</reference>
<evidence type="ECO:0000259" key="1">
    <source>
        <dbReference type="Pfam" id="PF15919"/>
    </source>
</evidence>
<dbReference type="InterPro" id="IPR031807">
    <property type="entry name" value="HicB-like"/>
</dbReference>
<evidence type="ECO:0000313" key="2">
    <source>
        <dbReference type="EMBL" id="OGG87015.1"/>
    </source>
</evidence>
<name>A0A1F6FME2_9BACT</name>
<dbReference type="SUPFAM" id="SSF143100">
    <property type="entry name" value="TTHA1013/TTHA0281-like"/>
    <property type="match status" value="1"/>
</dbReference>
<organism evidence="2 3">
    <name type="scientific">Candidatus Kuenenbacteria bacterium RIFCSPHIGHO2_02_FULL_39_13</name>
    <dbReference type="NCBI Taxonomy" id="1798561"/>
    <lineage>
        <taxon>Bacteria</taxon>
        <taxon>Candidatus Kueneniibacteriota</taxon>
    </lineage>
</organism>
<proteinExistence type="predicted"/>
<evidence type="ECO:0000313" key="3">
    <source>
        <dbReference type="Proteomes" id="UP000179136"/>
    </source>
</evidence>
<dbReference type="Gene3D" id="3.30.160.250">
    <property type="match status" value="1"/>
</dbReference>
<accession>A0A1F6FME2</accession>
<dbReference type="AlphaFoldDB" id="A0A1F6FME2"/>
<protein>
    <recommendedName>
        <fullName evidence="1">HicB-like antitoxin of toxin-antitoxin system domain-containing protein</fullName>
    </recommendedName>
</protein>
<gene>
    <name evidence="2" type="ORF">A3B87_03525</name>
</gene>
<feature type="domain" description="HicB-like antitoxin of toxin-antitoxin system" evidence="1">
    <location>
        <begin position="5"/>
        <end position="61"/>
    </location>
</feature>
<dbReference type="PANTHER" id="PTHR34504">
    <property type="entry name" value="ANTITOXIN HICB"/>
    <property type="match status" value="1"/>
</dbReference>
<dbReference type="Proteomes" id="UP000179136">
    <property type="component" value="Unassembled WGS sequence"/>
</dbReference>
<dbReference type="EMBL" id="MFMW01000024">
    <property type="protein sequence ID" value="OGG87015.1"/>
    <property type="molecule type" value="Genomic_DNA"/>
</dbReference>
<dbReference type="InterPro" id="IPR035069">
    <property type="entry name" value="TTHA1013/TTHA0281-like"/>
</dbReference>
<dbReference type="PANTHER" id="PTHR34504:SF2">
    <property type="entry name" value="UPF0150 PROTEIN SSL0259"/>
    <property type="match status" value="1"/>
</dbReference>
<dbReference type="Pfam" id="PF15919">
    <property type="entry name" value="HicB_lk_antitox"/>
    <property type="match status" value="1"/>
</dbReference>
<sequence length="69" mass="7579">MKCLVIIHKSKYGYDIHAPALPGCHSQGATEKEALKNIQDAILTYLEMEKDELKGAEAREIEVAFACSG</sequence>
<dbReference type="STRING" id="1798561.A3B87_03525"/>